<dbReference type="GeneID" id="87843443"/>
<protein>
    <submittedName>
        <fullName evidence="1">Uncharacterized protein</fullName>
    </submittedName>
</protein>
<dbReference type="RefSeq" id="XP_062660690.1">
    <property type="nucleotide sequence ID" value="XM_062806495.1"/>
</dbReference>
<dbReference type="Proteomes" id="UP001278766">
    <property type="component" value="Unassembled WGS sequence"/>
</dbReference>
<reference evidence="1" key="2">
    <citation type="submission" date="2023-06" db="EMBL/GenBank/DDBJ databases">
        <authorList>
            <consortium name="Lawrence Berkeley National Laboratory"/>
            <person name="Haridas S."/>
            <person name="Hensen N."/>
            <person name="Bonometti L."/>
            <person name="Westerberg I."/>
            <person name="Brannstrom I.O."/>
            <person name="Guillou S."/>
            <person name="Cros-Aarteil S."/>
            <person name="Calhoun S."/>
            <person name="Kuo A."/>
            <person name="Mondo S."/>
            <person name="Pangilinan J."/>
            <person name="Riley R."/>
            <person name="Labutti K."/>
            <person name="Andreopoulos B."/>
            <person name="Lipzen A."/>
            <person name="Chen C."/>
            <person name="Yanf M."/>
            <person name="Daum C."/>
            <person name="Ng V."/>
            <person name="Clum A."/>
            <person name="Steindorff A."/>
            <person name="Ohm R."/>
            <person name="Martin F."/>
            <person name="Silar P."/>
            <person name="Natvig D."/>
            <person name="Lalanne C."/>
            <person name="Gautier V."/>
            <person name="Ament-Velasquez S.L."/>
            <person name="Kruys A."/>
            <person name="Hutchinson M.I."/>
            <person name="Powell A.J."/>
            <person name="Barry K."/>
            <person name="Miller A.N."/>
            <person name="Grigoriev I.V."/>
            <person name="Debuchy R."/>
            <person name="Gladieux P."/>
            <person name="Thoren M.H."/>
            <person name="Johannesson H."/>
        </authorList>
    </citation>
    <scope>NUCLEOTIDE SEQUENCE</scope>
    <source>
        <strain evidence="1">CBS 168.71</strain>
    </source>
</reference>
<evidence type="ECO:0000313" key="2">
    <source>
        <dbReference type="Proteomes" id="UP001278766"/>
    </source>
</evidence>
<gene>
    <name evidence="1" type="ORF">B0H64DRAFT_440654</name>
</gene>
<reference evidence="1" key="1">
    <citation type="journal article" date="2023" name="Mol. Phylogenet. Evol.">
        <title>Genome-scale phylogeny and comparative genomics of the fungal order Sordariales.</title>
        <authorList>
            <person name="Hensen N."/>
            <person name="Bonometti L."/>
            <person name="Westerberg I."/>
            <person name="Brannstrom I.O."/>
            <person name="Guillou S."/>
            <person name="Cros-Aarteil S."/>
            <person name="Calhoun S."/>
            <person name="Haridas S."/>
            <person name="Kuo A."/>
            <person name="Mondo S."/>
            <person name="Pangilinan J."/>
            <person name="Riley R."/>
            <person name="LaButti K."/>
            <person name="Andreopoulos B."/>
            <person name="Lipzen A."/>
            <person name="Chen C."/>
            <person name="Yan M."/>
            <person name="Daum C."/>
            <person name="Ng V."/>
            <person name="Clum A."/>
            <person name="Steindorff A."/>
            <person name="Ohm R.A."/>
            <person name="Martin F."/>
            <person name="Silar P."/>
            <person name="Natvig D.O."/>
            <person name="Lalanne C."/>
            <person name="Gautier V."/>
            <person name="Ament-Velasquez S.L."/>
            <person name="Kruys A."/>
            <person name="Hutchinson M.I."/>
            <person name="Powell A.J."/>
            <person name="Barry K."/>
            <person name="Miller A.N."/>
            <person name="Grigoriev I.V."/>
            <person name="Debuchy R."/>
            <person name="Gladieux P."/>
            <person name="Hiltunen Thoren M."/>
            <person name="Johannesson H."/>
        </authorList>
    </citation>
    <scope>NUCLEOTIDE SEQUENCE</scope>
    <source>
        <strain evidence="1">CBS 168.71</strain>
    </source>
</reference>
<dbReference type="AlphaFoldDB" id="A0AAE0HIP3"/>
<comment type="caution">
    <text evidence="1">The sequence shown here is derived from an EMBL/GenBank/DDBJ whole genome shotgun (WGS) entry which is preliminary data.</text>
</comment>
<evidence type="ECO:0000313" key="1">
    <source>
        <dbReference type="EMBL" id="KAK3297176.1"/>
    </source>
</evidence>
<keyword evidence="2" id="KW-1185">Reference proteome</keyword>
<dbReference type="EMBL" id="JAUEPN010000003">
    <property type="protein sequence ID" value="KAK3297176.1"/>
    <property type="molecule type" value="Genomic_DNA"/>
</dbReference>
<organism evidence="1 2">
    <name type="scientific">Chaetomium fimeti</name>
    <dbReference type="NCBI Taxonomy" id="1854472"/>
    <lineage>
        <taxon>Eukaryota</taxon>
        <taxon>Fungi</taxon>
        <taxon>Dikarya</taxon>
        <taxon>Ascomycota</taxon>
        <taxon>Pezizomycotina</taxon>
        <taxon>Sordariomycetes</taxon>
        <taxon>Sordariomycetidae</taxon>
        <taxon>Sordariales</taxon>
        <taxon>Chaetomiaceae</taxon>
        <taxon>Chaetomium</taxon>
    </lineage>
</organism>
<sequence length="111" mass="12286">MCFWSYSHHHHLPPCTRPIEIIVNYEYCHCAVTDPMTGETQACDRAFCGDNASPMNQVDYNDPCGLSWVGVKGLGLLDNPWLSFSKPDDSVPVVRILSAVQPGSRHILGVV</sequence>
<accession>A0AAE0HIP3</accession>
<name>A0AAE0HIP3_9PEZI</name>
<proteinExistence type="predicted"/>